<dbReference type="InterPro" id="IPR018974">
    <property type="entry name" value="Tex-like_N"/>
</dbReference>
<keyword evidence="4" id="KW-1185">Reference proteome</keyword>
<dbReference type="Gene3D" id="1.10.3500.10">
    <property type="entry name" value="Tex N-terminal region-like"/>
    <property type="match status" value="1"/>
</dbReference>
<organism evidence="3 4">
    <name type="scientific">Trichuris trichiura</name>
    <name type="common">Whipworm</name>
    <name type="synonym">Trichocephalus trichiurus</name>
    <dbReference type="NCBI Taxonomy" id="36087"/>
    <lineage>
        <taxon>Eukaryota</taxon>
        <taxon>Metazoa</taxon>
        <taxon>Ecdysozoa</taxon>
        <taxon>Nematoda</taxon>
        <taxon>Enoplea</taxon>
        <taxon>Dorylaimia</taxon>
        <taxon>Trichinellida</taxon>
        <taxon>Trichuridae</taxon>
        <taxon>Trichuris</taxon>
    </lineage>
</organism>
<evidence type="ECO:0000256" key="1">
    <source>
        <dbReference type="SAM" id="MobiDB-lite"/>
    </source>
</evidence>
<accession>A0A077ZKP8</accession>
<dbReference type="SUPFAM" id="SSF158832">
    <property type="entry name" value="Tex N-terminal region-like"/>
    <property type="match status" value="1"/>
</dbReference>
<evidence type="ECO:0000313" key="4">
    <source>
        <dbReference type="Proteomes" id="UP000030665"/>
    </source>
</evidence>
<gene>
    <name evidence="3" type="ORF">TTRE_0000863201</name>
</gene>
<evidence type="ECO:0000259" key="2">
    <source>
        <dbReference type="Pfam" id="PF09371"/>
    </source>
</evidence>
<feature type="compositionally biased region" description="Low complexity" evidence="1">
    <location>
        <begin position="222"/>
        <end position="231"/>
    </location>
</feature>
<dbReference type="InterPro" id="IPR023319">
    <property type="entry name" value="Tex-like_HTH_dom_sf"/>
</dbReference>
<dbReference type="AlphaFoldDB" id="A0A077ZKP8"/>
<dbReference type="InterPro" id="IPR023323">
    <property type="entry name" value="Tex-like_dom_sf"/>
</dbReference>
<name>A0A077ZKP8_TRITR</name>
<reference evidence="3" key="1">
    <citation type="submission" date="2014-01" db="EMBL/GenBank/DDBJ databases">
        <authorList>
            <person name="Aslett M."/>
        </authorList>
    </citation>
    <scope>NUCLEOTIDE SEQUENCE</scope>
</reference>
<dbReference type="Gene3D" id="1.10.10.650">
    <property type="entry name" value="RuvA domain 2-like"/>
    <property type="match status" value="1"/>
</dbReference>
<dbReference type="PANTHER" id="PTHR10724:SF10">
    <property type="entry name" value="S1 RNA-BINDING DOMAIN-CONTAINING PROTEIN 1"/>
    <property type="match status" value="1"/>
</dbReference>
<evidence type="ECO:0000313" key="3">
    <source>
        <dbReference type="EMBL" id="CDW60268.1"/>
    </source>
</evidence>
<sequence length="383" mass="42688">MERSQIGMSWYATWSAEDYVKEFLPSLSYNQTRNIVALFDQNCSLPFIARYKTNHIGNAPVEKLRQAYELFKEAKSINEKIGSLLKSISKDGKNEEALTEIVRQAKSVEEINDIRADVGATRQNALKKRAADAGLQTVAKTCLGVGQMFDGNLFTCTEFPTAESVRDAVGALIRQMILAKPSIKNLLERIEQRDPSRVFVTVNANASTQRLAKQEKAQPSASSTSSQRTSSQREYLNFSHYFKFRSSISSLKPHQVMAINRGVKRKVLKKQFTVPQSWLSEFLAETAKLMGKSGCSEAKAFVASCSKVCYTKVVRARLVNRLWNKASKRARMHAVDCFATNLESLLLTAPVKGHCIIGVDPGFVNGCKYAMISAQGMQLSARF</sequence>
<dbReference type="GO" id="GO:0006412">
    <property type="term" value="P:translation"/>
    <property type="evidence" value="ECO:0007669"/>
    <property type="project" value="TreeGrafter"/>
</dbReference>
<dbReference type="OrthoDB" id="6777984at2759"/>
<reference evidence="3" key="2">
    <citation type="submission" date="2014-03" db="EMBL/GenBank/DDBJ databases">
        <title>The whipworm genome and dual-species transcriptomics of an intimate host-pathogen interaction.</title>
        <authorList>
            <person name="Foth B.J."/>
            <person name="Tsai I.J."/>
            <person name="Reid A.J."/>
            <person name="Bancroft A.J."/>
            <person name="Nichol S."/>
            <person name="Tracey A."/>
            <person name="Holroyd N."/>
            <person name="Cotton J.A."/>
            <person name="Stanley E.J."/>
            <person name="Zarowiecki M."/>
            <person name="Liu J.Z."/>
            <person name="Huckvale T."/>
            <person name="Cooper P.J."/>
            <person name="Grencis R.K."/>
            <person name="Berriman M."/>
        </authorList>
    </citation>
    <scope>NUCLEOTIDE SEQUENCE [LARGE SCALE GENOMIC DNA]</scope>
</reference>
<dbReference type="GO" id="GO:0003735">
    <property type="term" value="F:structural constituent of ribosome"/>
    <property type="evidence" value="ECO:0007669"/>
    <property type="project" value="TreeGrafter"/>
</dbReference>
<dbReference type="Pfam" id="PF09371">
    <property type="entry name" value="Tex_N"/>
    <property type="match status" value="1"/>
</dbReference>
<feature type="compositionally biased region" description="Polar residues" evidence="1">
    <location>
        <begin position="210"/>
        <end position="221"/>
    </location>
</feature>
<feature type="region of interest" description="Disordered" evidence="1">
    <location>
        <begin position="210"/>
        <end position="231"/>
    </location>
</feature>
<feature type="domain" description="Tex-like protein N-terminal" evidence="2">
    <location>
        <begin position="27"/>
        <end position="88"/>
    </location>
</feature>
<proteinExistence type="predicted"/>
<dbReference type="PANTHER" id="PTHR10724">
    <property type="entry name" value="30S RIBOSOMAL PROTEIN S1"/>
    <property type="match status" value="1"/>
</dbReference>
<dbReference type="GO" id="GO:0003729">
    <property type="term" value="F:mRNA binding"/>
    <property type="evidence" value="ECO:0007669"/>
    <property type="project" value="TreeGrafter"/>
</dbReference>
<dbReference type="STRING" id="36087.A0A077ZKP8"/>
<dbReference type="EMBL" id="HG806981">
    <property type="protein sequence ID" value="CDW60268.1"/>
    <property type="molecule type" value="Genomic_DNA"/>
</dbReference>
<protein>
    <submittedName>
        <fullName evidence="3">Tex N domain containing protein</fullName>
    </submittedName>
</protein>
<dbReference type="Proteomes" id="UP000030665">
    <property type="component" value="Unassembled WGS sequence"/>
</dbReference>
<dbReference type="InterPro" id="IPR050437">
    <property type="entry name" value="Ribos_protein_bS1-like"/>
</dbReference>